<dbReference type="EMBL" id="RAQU01000125">
    <property type="protein sequence ID" value="RKK02806.1"/>
    <property type="molecule type" value="Genomic_DNA"/>
</dbReference>
<dbReference type="EMBL" id="RFLX01000014">
    <property type="protein sequence ID" value="RMI20006.1"/>
    <property type="molecule type" value="Genomic_DNA"/>
</dbReference>
<feature type="compositionally biased region" description="Polar residues" evidence="2">
    <location>
        <begin position="25"/>
        <end position="38"/>
    </location>
</feature>
<feature type="compositionally biased region" description="Basic and acidic residues" evidence="2">
    <location>
        <begin position="39"/>
        <end position="52"/>
    </location>
</feature>
<evidence type="ECO:0000313" key="4">
    <source>
        <dbReference type="EMBL" id="RMI20006.1"/>
    </source>
</evidence>
<dbReference type="Gene3D" id="3.40.190.150">
    <property type="entry name" value="Bordetella uptake gene, domain 1"/>
    <property type="match status" value="1"/>
</dbReference>
<protein>
    <submittedName>
        <fullName evidence="3">Tripartite tricarboxylate transporter substrate binding protein</fullName>
    </submittedName>
</protein>
<evidence type="ECO:0000313" key="3">
    <source>
        <dbReference type="EMBL" id="RKK02806.1"/>
    </source>
</evidence>
<accession>A0A3A9JGP4</accession>
<dbReference type="InterPro" id="IPR042100">
    <property type="entry name" value="Bug_dom1"/>
</dbReference>
<dbReference type="Pfam" id="PF03401">
    <property type="entry name" value="TctC"/>
    <property type="match status" value="1"/>
</dbReference>
<organism evidence="3 6">
    <name type="scientific">Teichococcus wenyumeiae</name>
    <dbReference type="NCBI Taxonomy" id="2478470"/>
    <lineage>
        <taxon>Bacteria</taxon>
        <taxon>Pseudomonadati</taxon>
        <taxon>Pseudomonadota</taxon>
        <taxon>Alphaproteobacteria</taxon>
        <taxon>Acetobacterales</taxon>
        <taxon>Roseomonadaceae</taxon>
        <taxon>Roseomonas</taxon>
    </lineage>
</organism>
<dbReference type="InterPro" id="IPR005064">
    <property type="entry name" value="BUG"/>
</dbReference>
<dbReference type="PANTHER" id="PTHR42928">
    <property type="entry name" value="TRICARBOXYLATE-BINDING PROTEIN"/>
    <property type="match status" value="1"/>
</dbReference>
<comment type="similarity">
    <text evidence="1">Belongs to the UPF0065 (bug) family.</text>
</comment>
<feature type="region of interest" description="Disordered" evidence="2">
    <location>
        <begin position="24"/>
        <end position="52"/>
    </location>
</feature>
<dbReference type="InParanoid" id="A0A3A9JGP4"/>
<evidence type="ECO:0000256" key="2">
    <source>
        <dbReference type="SAM" id="MobiDB-lite"/>
    </source>
</evidence>
<evidence type="ECO:0000256" key="1">
    <source>
        <dbReference type="ARBA" id="ARBA00006987"/>
    </source>
</evidence>
<name>A0A3A9JGP4_9PROT</name>
<dbReference type="SUPFAM" id="SSF53850">
    <property type="entry name" value="Periplasmic binding protein-like II"/>
    <property type="match status" value="1"/>
</dbReference>
<sequence length="380" mass="39893">MCTRRIPSSSAPCGASAPARACHRCSTSPAGSAGSTRSAEQEETRERTMNKDHTILASATRRTLLGAGLAALAMPAIRPAWAQDKWPSKPVRVVVPYAPGGGTDVTTRALAEALGSSLGQTFVVENRAGANGIVGSEAVMHSPADGYTLMVVTSTHVMSRYITPNIPFDPLKDFTPIAMTARYPLVLMTAAKSPFNSLGDLLKAAKEKPGAIAQGTSDAQSSFTANQFAKRAGVEMIEIPYRGSGAYLAELTGGHLPVAWGSTATAMPLLGAGTVKVLAISSDKRSAFLPDVPTLAEGGVQGADFTGWFGMFAPAKLPEAIAEKLNAEVLKAMETPALKERLKNLAVDPTDLSRAAFASQLVEEDKRWQQADKDGLLPKG</sequence>
<dbReference type="PANTHER" id="PTHR42928:SF5">
    <property type="entry name" value="BLR1237 PROTEIN"/>
    <property type="match status" value="1"/>
</dbReference>
<comment type="caution">
    <text evidence="3">The sequence shown here is derived from an EMBL/GenBank/DDBJ whole genome shotgun (WGS) entry which is preliminary data.</text>
</comment>
<gene>
    <name evidence="3" type="ORF">D6Z83_17875</name>
    <name evidence="4" type="ORF">EBE87_17780</name>
</gene>
<keyword evidence="5" id="KW-1185">Reference proteome</keyword>
<dbReference type="CDD" id="cd07012">
    <property type="entry name" value="PBP2_Bug_TTT"/>
    <property type="match status" value="1"/>
</dbReference>
<dbReference type="AlphaFoldDB" id="A0A3A9JGP4"/>
<proteinExistence type="inferred from homology"/>
<dbReference type="Proteomes" id="UP000274097">
    <property type="component" value="Unassembled WGS sequence"/>
</dbReference>
<evidence type="ECO:0000313" key="6">
    <source>
        <dbReference type="Proteomes" id="UP000278036"/>
    </source>
</evidence>
<dbReference type="Proteomes" id="UP000278036">
    <property type="component" value="Unassembled WGS sequence"/>
</dbReference>
<evidence type="ECO:0000313" key="5">
    <source>
        <dbReference type="Proteomes" id="UP000274097"/>
    </source>
</evidence>
<dbReference type="Gene3D" id="3.40.190.10">
    <property type="entry name" value="Periplasmic binding protein-like II"/>
    <property type="match status" value="1"/>
</dbReference>
<reference evidence="3 6" key="1">
    <citation type="submission" date="2018-09" db="EMBL/GenBank/DDBJ databases">
        <title>Roseomonas sp. nov., isolated from feces of Tibetan antelopes in the Qinghai-Tibet plateau, China.</title>
        <authorList>
            <person name="Tian Z."/>
        </authorList>
    </citation>
    <scope>NUCLEOTIDE SEQUENCE [LARGE SCALE GENOMIC DNA]</scope>
    <source>
        <strain evidence="4 5">Z23</strain>
        <strain evidence="3 6">Z24</strain>
    </source>
</reference>